<dbReference type="GO" id="GO:0003700">
    <property type="term" value="F:DNA-binding transcription factor activity"/>
    <property type="evidence" value="ECO:0007669"/>
    <property type="project" value="InterPro"/>
</dbReference>
<keyword evidence="3" id="KW-0804">Transcription</keyword>
<dbReference type="GO" id="GO:0043565">
    <property type="term" value="F:sequence-specific DNA binding"/>
    <property type="evidence" value="ECO:0007669"/>
    <property type="project" value="InterPro"/>
</dbReference>
<dbReference type="InterPro" id="IPR018060">
    <property type="entry name" value="HTH_AraC"/>
</dbReference>
<evidence type="ECO:0000256" key="3">
    <source>
        <dbReference type="ARBA" id="ARBA00023163"/>
    </source>
</evidence>
<dbReference type="Pfam" id="PF12833">
    <property type="entry name" value="HTH_18"/>
    <property type="match status" value="1"/>
</dbReference>
<evidence type="ECO:0000313" key="5">
    <source>
        <dbReference type="EMBL" id="OQM74341.1"/>
    </source>
</evidence>
<gene>
    <name evidence="5" type="ORF">BFN67_05750</name>
</gene>
<name>A0A1V8RMB1_9HYPH</name>
<dbReference type="AlphaFoldDB" id="A0A1V8RMB1"/>
<protein>
    <recommendedName>
        <fullName evidence="4">HTH araC/xylS-type domain-containing protein</fullName>
    </recommendedName>
</protein>
<organism evidence="5 6">
    <name type="scientific">Manganibacter manganicus</name>
    <dbReference type="NCBI Taxonomy" id="1873176"/>
    <lineage>
        <taxon>Bacteria</taxon>
        <taxon>Pseudomonadati</taxon>
        <taxon>Pseudomonadota</taxon>
        <taxon>Alphaproteobacteria</taxon>
        <taxon>Hyphomicrobiales</taxon>
        <taxon>Phyllobacteriaceae</taxon>
        <taxon>Manganibacter</taxon>
    </lineage>
</organism>
<keyword evidence="6" id="KW-1185">Reference proteome</keyword>
<keyword evidence="2" id="KW-0238">DNA-binding</keyword>
<evidence type="ECO:0000256" key="1">
    <source>
        <dbReference type="ARBA" id="ARBA00023015"/>
    </source>
</evidence>
<evidence type="ECO:0000259" key="4">
    <source>
        <dbReference type="PROSITE" id="PS01124"/>
    </source>
</evidence>
<evidence type="ECO:0000256" key="2">
    <source>
        <dbReference type="ARBA" id="ARBA00023125"/>
    </source>
</evidence>
<dbReference type="InterPro" id="IPR050204">
    <property type="entry name" value="AraC_XylS_family_regulators"/>
</dbReference>
<reference evidence="5 6" key="1">
    <citation type="journal article" date="2016" name="Int. J. Syst. Evol. Microbiol.">
        <title>Pseudaminobacter manganicus sp. nov., isolated from sludge of a manganese mine.</title>
        <authorList>
            <person name="Li J."/>
            <person name="Huang J."/>
            <person name="Liao S."/>
            <person name="Wang G."/>
        </authorList>
    </citation>
    <scope>NUCLEOTIDE SEQUENCE [LARGE SCALE GENOMIC DNA]</scope>
    <source>
        <strain evidence="5 6">JH-7</strain>
    </source>
</reference>
<sequence length="286" mass="32780">MESRTSGFMVAGDLRWRVWNGVVADVWNVTCNERAEGHYVSPNPRLFVLLEMEGTEGRFEVSHAGGRAAHFETVSMCFVPARMALTAQAFNLHRIRHLDLHFSENAIRQRFGRSFDYSRLTQERLQFTDARMASIAGLIAKECITPQPFHRKYGESLIDALLALLFEVPPERTKRRTELSRRQLVQTTAFLEAHCFETIRLAELAAMIDLSQTHFSHAFKASTGMPPHRWQMHSRIRKVQEILVAREASLIEVSNIAGFSDQAHFTRVFKNIVGVTPAEWRRQNLS</sequence>
<dbReference type="SMART" id="SM00342">
    <property type="entry name" value="HTH_ARAC"/>
    <property type="match status" value="1"/>
</dbReference>
<dbReference type="EMBL" id="MDET01000034">
    <property type="protein sequence ID" value="OQM74341.1"/>
    <property type="molecule type" value="Genomic_DNA"/>
</dbReference>
<dbReference type="OrthoDB" id="110167at2"/>
<dbReference type="InterPro" id="IPR020449">
    <property type="entry name" value="Tscrpt_reg_AraC-type_HTH"/>
</dbReference>
<dbReference type="PRINTS" id="PR00032">
    <property type="entry name" value="HTHARAC"/>
</dbReference>
<dbReference type="PANTHER" id="PTHR46796:SF14">
    <property type="entry name" value="TRANSCRIPTIONAL REGULATORY PROTEIN"/>
    <property type="match status" value="1"/>
</dbReference>
<dbReference type="STRING" id="1873176.BFN67_05750"/>
<accession>A0A1V8RMB1</accession>
<dbReference type="InterPro" id="IPR009057">
    <property type="entry name" value="Homeodomain-like_sf"/>
</dbReference>
<evidence type="ECO:0000313" key="6">
    <source>
        <dbReference type="Proteomes" id="UP000191905"/>
    </source>
</evidence>
<comment type="caution">
    <text evidence="5">The sequence shown here is derived from an EMBL/GenBank/DDBJ whole genome shotgun (WGS) entry which is preliminary data.</text>
</comment>
<dbReference type="Gene3D" id="1.10.10.60">
    <property type="entry name" value="Homeodomain-like"/>
    <property type="match status" value="2"/>
</dbReference>
<proteinExistence type="predicted"/>
<dbReference type="InterPro" id="IPR018062">
    <property type="entry name" value="HTH_AraC-typ_CS"/>
</dbReference>
<dbReference type="PANTHER" id="PTHR46796">
    <property type="entry name" value="HTH-TYPE TRANSCRIPTIONAL ACTIVATOR RHAS-RELATED"/>
    <property type="match status" value="1"/>
</dbReference>
<dbReference type="Proteomes" id="UP000191905">
    <property type="component" value="Unassembled WGS sequence"/>
</dbReference>
<feature type="domain" description="HTH araC/xylS-type" evidence="4">
    <location>
        <begin position="185"/>
        <end position="283"/>
    </location>
</feature>
<keyword evidence="1" id="KW-0805">Transcription regulation</keyword>
<dbReference type="PROSITE" id="PS00041">
    <property type="entry name" value="HTH_ARAC_FAMILY_1"/>
    <property type="match status" value="1"/>
</dbReference>
<dbReference type="SUPFAM" id="SSF46689">
    <property type="entry name" value="Homeodomain-like"/>
    <property type="match status" value="2"/>
</dbReference>
<dbReference type="PROSITE" id="PS01124">
    <property type="entry name" value="HTH_ARAC_FAMILY_2"/>
    <property type="match status" value="1"/>
</dbReference>